<feature type="non-terminal residue" evidence="11">
    <location>
        <position position="108"/>
    </location>
</feature>
<dbReference type="GO" id="GO:0016020">
    <property type="term" value="C:membrane"/>
    <property type="evidence" value="ECO:0007669"/>
    <property type="project" value="UniProtKB-SubCell"/>
</dbReference>
<feature type="domain" description="Cation/H+ exchanger transmembrane" evidence="10">
    <location>
        <begin position="1"/>
        <end position="108"/>
    </location>
</feature>
<dbReference type="OrthoDB" id="1654420at2759"/>
<keyword evidence="7" id="KW-0406">Ion transport</keyword>
<evidence type="ECO:0000256" key="7">
    <source>
        <dbReference type="ARBA" id="ARBA00023065"/>
    </source>
</evidence>
<dbReference type="PANTHER" id="PTHR16254">
    <property type="entry name" value="POTASSIUM/PROTON ANTIPORTER-RELATED"/>
    <property type="match status" value="1"/>
</dbReference>
<evidence type="ECO:0000256" key="4">
    <source>
        <dbReference type="ARBA" id="ARBA00022692"/>
    </source>
</evidence>
<keyword evidence="2" id="KW-0813">Transport</keyword>
<dbReference type="GO" id="GO:0015386">
    <property type="term" value="F:potassium:proton antiporter activity"/>
    <property type="evidence" value="ECO:0007669"/>
    <property type="project" value="InterPro"/>
</dbReference>
<sequence length="108" mass="11746">MALFTETLGLSLESGAFFAALAFMGQTNLKVTLTSIRVLDNLFGSMFFACIGMILNPVYLVRNCLPVLSMMLCIVVIKITLVVGLMTFFHIPPLRALKAALSLCQVGE</sequence>
<evidence type="ECO:0000256" key="9">
    <source>
        <dbReference type="SAM" id="Phobius"/>
    </source>
</evidence>
<keyword evidence="5" id="KW-0732">Signal</keyword>
<proteinExistence type="predicted"/>
<keyword evidence="4 9" id="KW-0812">Transmembrane</keyword>
<organism evidence="11 12">
    <name type="scientific">Saprolegnia parasitica (strain CBS 223.65)</name>
    <dbReference type="NCBI Taxonomy" id="695850"/>
    <lineage>
        <taxon>Eukaryota</taxon>
        <taxon>Sar</taxon>
        <taxon>Stramenopiles</taxon>
        <taxon>Oomycota</taxon>
        <taxon>Saprolegniomycetes</taxon>
        <taxon>Saprolegniales</taxon>
        <taxon>Saprolegniaceae</taxon>
        <taxon>Saprolegnia</taxon>
    </lineage>
</organism>
<feature type="transmembrane region" description="Helical" evidence="9">
    <location>
        <begin position="41"/>
        <end position="61"/>
    </location>
</feature>
<accession>A0A067BNY1</accession>
<gene>
    <name evidence="11" type="ORF">SPRG_15349</name>
</gene>
<evidence type="ECO:0000313" key="11">
    <source>
        <dbReference type="EMBL" id="KDO18470.1"/>
    </source>
</evidence>
<comment type="subcellular location">
    <subcellularLocation>
        <location evidence="1">Membrane</location>
        <topology evidence="1">Multi-pass membrane protein</topology>
    </subcellularLocation>
</comment>
<dbReference type="RefSeq" id="XP_012210830.1">
    <property type="nucleotide sequence ID" value="XM_012355440.1"/>
</dbReference>
<dbReference type="Proteomes" id="UP000030745">
    <property type="component" value="Unassembled WGS sequence"/>
</dbReference>
<dbReference type="InterPro" id="IPR038770">
    <property type="entry name" value="Na+/solute_symporter_sf"/>
</dbReference>
<reference evidence="11 12" key="1">
    <citation type="journal article" date="2013" name="PLoS Genet.">
        <title>Distinctive expansion of potential virulence genes in the genome of the oomycete fish pathogen Saprolegnia parasitica.</title>
        <authorList>
            <person name="Jiang R.H."/>
            <person name="de Bruijn I."/>
            <person name="Haas B.J."/>
            <person name="Belmonte R."/>
            <person name="Lobach L."/>
            <person name="Christie J."/>
            <person name="van den Ackerveken G."/>
            <person name="Bottin A."/>
            <person name="Bulone V."/>
            <person name="Diaz-Moreno S.M."/>
            <person name="Dumas B."/>
            <person name="Fan L."/>
            <person name="Gaulin E."/>
            <person name="Govers F."/>
            <person name="Grenville-Briggs L.J."/>
            <person name="Horner N.R."/>
            <person name="Levin J.Z."/>
            <person name="Mammella M."/>
            <person name="Meijer H.J."/>
            <person name="Morris P."/>
            <person name="Nusbaum C."/>
            <person name="Oome S."/>
            <person name="Phillips A.J."/>
            <person name="van Rooyen D."/>
            <person name="Rzeszutek E."/>
            <person name="Saraiva M."/>
            <person name="Secombes C.J."/>
            <person name="Seidl M.F."/>
            <person name="Snel B."/>
            <person name="Stassen J.H."/>
            <person name="Sykes S."/>
            <person name="Tripathy S."/>
            <person name="van den Berg H."/>
            <person name="Vega-Arreguin J.C."/>
            <person name="Wawra S."/>
            <person name="Young S.K."/>
            <person name="Zeng Q."/>
            <person name="Dieguez-Uribeondo J."/>
            <person name="Russ C."/>
            <person name="Tyler B.M."/>
            <person name="van West P."/>
        </authorList>
    </citation>
    <scope>NUCLEOTIDE SEQUENCE [LARGE SCALE GENOMIC DNA]</scope>
    <source>
        <strain evidence="11 12">CBS 223.65</strain>
    </source>
</reference>
<dbReference type="EMBL" id="KK583432">
    <property type="protein sequence ID" value="KDO18470.1"/>
    <property type="molecule type" value="Genomic_DNA"/>
</dbReference>
<keyword evidence="12" id="KW-1185">Reference proteome</keyword>
<evidence type="ECO:0000256" key="5">
    <source>
        <dbReference type="ARBA" id="ARBA00022729"/>
    </source>
</evidence>
<keyword evidence="6 9" id="KW-1133">Transmembrane helix</keyword>
<evidence type="ECO:0000259" key="10">
    <source>
        <dbReference type="Pfam" id="PF00999"/>
    </source>
</evidence>
<dbReference type="Gene3D" id="1.20.1530.20">
    <property type="match status" value="1"/>
</dbReference>
<feature type="transmembrane region" description="Helical" evidence="9">
    <location>
        <begin position="12"/>
        <end position="29"/>
    </location>
</feature>
<dbReference type="Pfam" id="PF00999">
    <property type="entry name" value="Na_H_Exchanger"/>
    <property type="match status" value="1"/>
</dbReference>
<evidence type="ECO:0000313" key="12">
    <source>
        <dbReference type="Proteomes" id="UP000030745"/>
    </source>
</evidence>
<dbReference type="VEuPathDB" id="FungiDB:SPRG_15349"/>
<evidence type="ECO:0000256" key="2">
    <source>
        <dbReference type="ARBA" id="ARBA00022448"/>
    </source>
</evidence>
<evidence type="ECO:0000256" key="1">
    <source>
        <dbReference type="ARBA" id="ARBA00004141"/>
    </source>
</evidence>
<dbReference type="KEGG" id="spar:SPRG_15349"/>
<dbReference type="InterPro" id="IPR006153">
    <property type="entry name" value="Cation/H_exchanger_TM"/>
</dbReference>
<evidence type="ECO:0000256" key="6">
    <source>
        <dbReference type="ARBA" id="ARBA00022989"/>
    </source>
</evidence>
<evidence type="ECO:0000256" key="3">
    <source>
        <dbReference type="ARBA" id="ARBA00022449"/>
    </source>
</evidence>
<evidence type="ECO:0000256" key="8">
    <source>
        <dbReference type="ARBA" id="ARBA00023136"/>
    </source>
</evidence>
<feature type="transmembrane region" description="Helical" evidence="9">
    <location>
        <begin position="67"/>
        <end position="89"/>
    </location>
</feature>
<name>A0A067BNY1_SAPPC</name>
<protein>
    <recommendedName>
        <fullName evidence="10">Cation/H+ exchanger transmembrane domain-containing protein</fullName>
    </recommendedName>
</protein>
<dbReference type="AlphaFoldDB" id="A0A067BNY1"/>
<keyword evidence="8 9" id="KW-0472">Membrane</keyword>
<dbReference type="PANTHER" id="PTHR16254:SF14">
    <property type="entry name" value="TRANSMEMBRANE AND COILED-COIL DOMAIN-CONTAINING PROTEIN 3"/>
    <property type="match status" value="1"/>
</dbReference>
<keyword evidence="3" id="KW-0050">Antiport</keyword>
<dbReference type="InterPro" id="IPR045158">
    <property type="entry name" value="KEA4/5/6-like"/>
</dbReference>
<dbReference type="GeneID" id="24137085"/>